<keyword evidence="2" id="KW-1185">Reference proteome</keyword>
<gene>
    <name evidence="1" type="ORF">GPUH_LOCUS7685</name>
</gene>
<accession>A0A183DG45</accession>
<name>A0A183DG45_9BILA</name>
<evidence type="ECO:0000313" key="1">
    <source>
        <dbReference type="EMBL" id="VDK59272.1"/>
    </source>
</evidence>
<organism evidence="3">
    <name type="scientific">Gongylonema pulchrum</name>
    <dbReference type="NCBI Taxonomy" id="637853"/>
    <lineage>
        <taxon>Eukaryota</taxon>
        <taxon>Metazoa</taxon>
        <taxon>Ecdysozoa</taxon>
        <taxon>Nematoda</taxon>
        <taxon>Chromadorea</taxon>
        <taxon>Rhabditida</taxon>
        <taxon>Spirurina</taxon>
        <taxon>Spiruromorpha</taxon>
        <taxon>Spiruroidea</taxon>
        <taxon>Gongylonematidae</taxon>
        <taxon>Gongylonema</taxon>
    </lineage>
</organism>
<dbReference type="EMBL" id="UYRT01020517">
    <property type="protein sequence ID" value="VDK59272.1"/>
    <property type="molecule type" value="Genomic_DNA"/>
</dbReference>
<protein>
    <submittedName>
        <fullName evidence="3">SCP domain-containing protein</fullName>
    </submittedName>
</protein>
<evidence type="ECO:0000313" key="2">
    <source>
        <dbReference type="Proteomes" id="UP000271098"/>
    </source>
</evidence>
<evidence type="ECO:0000313" key="3">
    <source>
        <dbReference type="WBParaSite" id="GPUH_0000769501-mRNA-1"/>
    </source>
</evidence>
<dbReference type="OrthoDB" id="5870662at2759"/>
<reference evidence="3" key="1">
    <citation type="submission" date="2016-06" db="UniProtKB">
        <authorList>
            <consortium name="WormBaseParasite"/>
        </authorList>
    </citation>
    <scope>IDENTIFICATION</scope>
</reference>
<dbReference type="AlphaFoldDB" id="A0A183DG45"/>
<proteinExistence type="predicted"/>
<sequence length="91" mass="10525">MKQFEESVQYNEGRYSVKWPCKSESNALTDNYVLSLGKLKPTARRLKLDPELFKTYDETFKEQLEKGIIETCDGKVDGPVYYMPVITVIIP</sequence>
<dbReference type="Proteomes" id="UP000271098">
    <property type="component" value="Unassembled WGS sequence"/>
</dbReference>
<reference evidence="1 2" key="2">
    <citation type="submission" date="2018-11" db="EMBL/GenBank/DDBJ databases">
        <authorList>
            <consortium name="Pathogen Informatics"/>
        </authorList>
    </citation>
    <scope>NUCLEOTIDE SEQUENCE [LARGE SCALE GENOMIC DNA]</scope>
</reference>
<dbReference type="WBParaSite" id="GPUH_0000769501-mRNA-1">
    <property type="protein sequence ID" value="GPUH_0000769501-mRNA-1"/>
    <property type="gene ID" value="GPUH_0000769501"/>
</dbReference>